<evidence type="ECO:0000256" key="3">
    <source>
        <dbReference type="ARBA" id="ARBA00022490"/>
    </source>
</evidence>
<dbReference type="InterPro" id="IPR005835">
    <property type="entry name" value="NTP_transferase_dom"/>
</dbReference>
<keyword evidence="4" id="KW-0479">Metal-binding</keyword>
<accession>A0A849L264</accession>
<dbReference type="EMBL" id="JABFBC010000001">
    <property type="protein sequence ID" value="NNU80311.1"/>
    <property type="molecule type" value="Genomic_DNA"/>
</dbReference>
<evidence type="ECO:0000259" key="8">
    <source>
        <dbReference type="Pfam" id="PF00483"/>
    </source>
</evidence>
<evidence type="ECO:0000256" key="5">
    <source>
        <dbReference type="ARBA" id="ARBA00022801"/>
    </source>
</evidence>
<keyword evidence="6" id="KW-0119">Carbohydrate metabolism</keyword>
<comment type="caution">
    <text evidence="9">The sequence shown here is derived from an EMBL/GenBank/DDBJ whole genome shotgun (WGS) entry which is preliminary data.</text>
</comment>
<dbReference type="InterPro" id="IPR006549">
    <property type="entry name" value="HAD-SF_hydro_IIIA"/>
</dbReference>
<dbReference type="SUPFAM" id="SSF56784">
    <property type="entry name" value="HAD-like"/>
    <property type="match status" value="1"/>
</dbReference>
<dbReference type="Gene3D" id="3.90.550.10">
    <property type="entry name" value="Spore Coat Polysaccharide Biosynthesis Protein SpsA, Chain A"/>
    <property type="match status" value="1"/>
</dbReference>
<dbReference type="NCBIfam" id="TIGR01656">
    <property type="entry name" value="Histidinol-ppas"/>
    <property type="match status" value="1"/>
</dbReference>
<organism evidence="9 10">
    <name type="scientific">Halovulum dunhuangense</name>
    <dbReference type="NCBI Taxonomy" id="1505036"/>
    <lineage>
        <taxon>Bacteria</taxon>
        <taxon>Pseudomonadati</taxon>
        <taxon>Pseudomonadota</taxon>
        <taxon>Alphaproteobacteria</taxon>
        <taxon>Rhodobacterales</taxon>
        <taxon>Paracoccaceae</taxon>
        <taxon>Halovulum</taxon>
    </lineage>
</organism>
<dbReference type="InterPro" id="IPR023214">
    <property type="entry name" value="HAD_sf"/>
</dbReference>
<evidence type="ECO:0000256" key="7">
    <source>
        <dbReference type="ARBA" id="ARBA00031828"/>
    </source>
</evidence>
<sequence length="406" mass="44923">MRPTPPRQAVILAGGRGTRLQPLTLTRPKPMVVFHGKPFLEYIVEMLRDQGIERILMLLGYLPGVITDHFGDGSRLGVSIEYDITDPDDLTAHRVLHAADRIDETFLLLYCDNYWPMRLDDMWARFVASGADGQVTVYANEDRFSKDSVIVGPDGFVDVFDRTRTTPGLKGIEISYAILRKSAVLPLLPTDRQELFEQAVYPALARAHRLGAYWSGHRYYSVGNLDRLPVTDEFLARRPAILLDRDGVLNARAPRAEYVRRAQDLRPLPGAAQAVGRLTRAGYRVIVVSNQAGIGRGVMTEADLAAVNDRLRAEVAQAGGRIDAIYHCPHDWDAGCACRKPAPGMLFQAQRDWHLDLTRTLFVGDDPRDAEAARAAGCPFQMVGPGRSLADIVDRALGAPLQETGT</sequence>
<evidence type="ECO:0000256" key="4">
    <source>
        <dbReference type="ARBA" id="ARBA00022723"/>
    </source>
</evidence>
<dbReference type="Proteomes" id="UP000572377">
    <property type="component" value="Unassembled WGS sequence"/>
</dbReference>
<feature type="domain" description="Nucleotidyl transferase" evidence="8">
    <location>
        <begin position="9"/>
        <end position="142"/>
    </location>
</feature>
<dbReference type="CDD" id="cd07503">
    <property type="entry name" value="HAD_HisB-N"/>
    <property type="match status" value="1"/>
</dbReference>
<keyword evidence="5 9" id="KW-0378">Hydrolase</keyword>
<dbReference type="RefSeq" id="WP_171323964.1">
    <property type="nucleotide sequence ID" value="NZ_JABFBC010000001.1"/>
</dbReference>
<proteinExistence type="inferred from homology"/>
<dbReference type="GO" id="GO:0005975">
    <property type="term" value="P:carbohydrate metabolic process"/>
    <property type="evidence" value="ECO:0007669"/>
    <property type="project" value="InterPro"/>
</dbReference>
<dbReference type="InterPro" id="IPR004446">
    <property type="entry name" value="Heptose_bisP_phosphatase"/>
</dbReference>
<evidence type="ECO:0000256" key="2">
    <source>
        <dbReference type="ARBA" id="ARBA00005628"/>
    </source>
</evidence>
<dbReference type="InterPro" id="IPR029044">
    <property type="entry name" value="Nucleotide-diphossugar_trans"/>
</dbReference>
<protein>
    <recommendedName>
        <fullName evidence="7">D,D-heptose 1,7-bisphosphate phosphatase</fullName>
    </recommendedName>
</protein>
<evidence type="ECO:0000313" key="9">
    <source>
        <dbReference type="EMBL" id="NNU80311.1"/>
    </source>
</evidence>
<evidence type="ECO:0000313" key="10">
    <source>
        <dbReference type="Proteomes" id="UP000572377"/>
    </source>
</evidence>
<comment type="subcellular location">
    <subcellularLocation>
        <location evidence="1">Cytoplasm</location>
    </subcellularLocation>
</comment>
<evidence type="ECO:0000256" key="1">
    <source>
        <dbReference type="ARBA" id="ARBA00004496"/>
    </source>
</evidence>
<dbReference type="Pfam" id="PF00702">
    <property type="entry name" value="Hydrolase"/>
    <property type="match status" value="1"/>
</dbReference>
<keyword evidence="3" id="KW-0963">Cytoplasm</keyword>
<dbReference type="InterPro" id="IPR006543">
    <property type="entry name" value="Histidinol-phos"/>
</dbReference>
<name>A0A849L264_9RHOB</name>
<dbReference type="InterPro" id="IPR036412">
    <property type="entry name" value="HAD-like_sf"/>
</dbReference>
<dbReference type="PANTHER" id="PTHR42891:SF1">
    <property type="entry name" value="D-GLYCERO-BETA-D-MANNO-HEPTOSE-1,7-BISPHOSPHATE 7-PHOSPHATASE"/>
    <property type="match status" value="1"/>
</dbReference>
<dbReference type="GO" id="GO:0016791">
    <property type="term" value="F:phosphatase activity"/>
    <property type="evidence" value="ECO:0007669"/>
    <property type="project" value="InterPro"/>
</dbReference>
<gene>
    <name evidence="9" type="ORF">HMH01_07640</name>
</gene>
<comment type="similarity">
    <text evidence="2">Belongs to the GmhB family.</text>
</comment>
<dbReference type="GO" id="GO:0046872">
    <property type="term" value="F:metal ion binding"/>
    <property type="evidence" value="ECO:0007669"/>
    <property type="project" value="UniProtKB-KW"/>
</dbReference>
<dbReference type="NCBIfam" id="TIGR01662">
    <property type="entry name" value="HAD-SF-IIIA"/>
    <property type="match status" value="1"/>
</dbReference>
<dbReference type="Gene3D" id="3.40.50.1000">
    <property type="entry name" value="HAD superfamily/HAD-like"/>
    <property type="match status" value="1"/>
</dbReference>
<dbReference type="AlphaFoldDB" id="A0A849L264"/>
<dbReference type="CDD" id="cd04181">
    <property type="entry name" value="NTP_transferase"/>
    <property type="match status" value="1"/>
</dbReference>
<dbReference type="PANTHER" id="PTHR42891">
    <property type="entry name" value="D-GLYCERO-BETA-D-MANNO-HEPTOSE-1,7-BISPHOSPHATE 7-PHOSPHATASE"/>
    <property type="match status" value="1"/>
</dbReference>
<dbReference type="Pfam" id="PF00483">
    <property type="entry name" value="NTP_transferase"/>
    <property type="match status" value="1"/>
</dbReference>
<reference evidence="9 10" key="1">
    <citation type="submission" date="2020-05" db="EMBL/GenBank/DDBJ databases">
        <title>Gimesia benthica sp. nov., a novel planctomycete isolated from a deep-sea water sample of the Northwest Indian Ocean.</title>
        <authorList>
            <person name="Wang J."/>
            <person name="Ruan C."/>
            <person name="Song L."/>
            <person name="Zhu Y."/>
            <person name="Li A."/>
            <person name="Zheng X."/>
            <person name="Wang L."/>
            <person name="Lu Z."/>
            <person name="Huang Y."/>
            <person name="Du W."/>
            <person name="Zhou Y."/>
            <person name="Huang L."/>
            <person name="Dai X."/>
        </authorList>
    </citation>
    <scope>NUCLEOTIDE SEQUENCE [LARGE SCALE GENOMIC DNA]</scope>
    <source>
        <strain evidence="9 10">YYQ-30</strain>
    </source>
</reference>
<keyword evidence="10" id="KW-1185">Reference proteome</keyword>
<dbReference type="SUPFAM" id="SSF53448">
    <property type="entry name" value="Nucleotide-diphospho-sugar transferases"/>
    <property type="match status" value="1"/>
</dbReference>
<dbReference type="GO" id="GO:0005737">
    <property type="term" value="C:cytoplasm"/>
    <property type="evidence" value="ECO:0007669"/>
    <property type="project" value="UniProtKB-SubCell"/>
</dbReference>
<evidence type="ECO:0000256" key="6">
    <source>
        <dbReference type="ARBA" id="ARBA00023277"/>
    </source>
</evidence>